<dbReference type="InterPro" id="IPR043870">
    <property type="entry name" value="DUF5830"/>
</dbReference>
<dbReference type="Pfam" id="PF19148">
    <property type="entry name" value="DUF5830"/>
    <property type="match status" value="1"/>
</dbReference>
<organism evidence="1 2">
    <name type="scientific">Haloglomus irregulare</name>
    <dbReference type="NCBI Taxonomy" id="2234134"/>
    <lineage>
        <taxon>Archaea</taxon>
        <taxon>Methanobacteriati</taxon>
        <taxon>Methanobacteriota</taxon>
        <taxon>Stenosarchaea group</taxon>
        <taxon>Halobacteria</taxon>
        <taxon>Halobacteriales</taxon>
        <taxon>Natronomonadaceae</taxon>
        <taxon>Haloglomus</taxon>
    </lineage>
</organism>
<dbReference type="Proteomes" id="UP000319894">
    <property type="component" value="Unassembled WGS sequence"/>
</dbReference>
<accession>A0A554MW19</accession>
<comment type="caution">
    <text evidence="1">The sequence shown here is derived from an EMBL/GenBank/DDBJ whole genome shotgun (WGS) entry which is preliminary data.</text>
</comment>
<dbReference type="AlphaFoldDB" id="A0A554MW19"/>
<reference evidence="1 2" key="1">
    <citation type="submission" date="2018-06" db="EMBL/GenBank/DDBJ databases">
        <title>Natronomonas sp. F16-60 a new haloarchaeon isolated from a solar saltern of Isla Cristina, Huelva, Spain.</title>
        <authorList>
            <person name="Duran-Viseras A."/>
            <person name="Sanchez-Porro C."/>
            <person name="Ventosa A."/>
        </authorList>
    </citation>
    <scope>NUCLEOTIDE SEQUENCE [LARGE SCALE GENOMIC DNA]</scope>
    <source>
        <strain evidence="1 2">F16-60</strain>
    </source>
</reference>
<gene>
    <name evidence="1" type="ORF">DP107_16400</name>
</gene>
<name>A0A554MW19_9EURY</name>
<dbReference type="RefSeq" id="WP_144263223.1">
    <property type="nucleotide sequence ID" value="NZ_QMDX01000014.1"/>
</dbReference>
<protein>
    <submittedName>
        <fullName evidence="1">MarR family transcriptional regulator</fullName>
    </submittedName>
</protein>
<sequence length="132" mass="14483">MASDRRPGDAGEADRPDPVELGVQLLERLEHAELSLAELMDRIETVSTQPATTRAIIEEAEKRGIIERDGDAVKPSSGRFLTFESEVVERPGDYECERCGKPLSVGHFIRLEAGELGPFGSSCIETVTGRRD</sequence>
<keyword evidence="2" id="KW-1185">Reference proteome</keyword>
<evidence type="ECO:0000313" key="1">
    <source>
        <dbReference type="EMBL" id="TSD09324.1"/>
    </source>
</evidence>
<dbReference type="InParanoid" id="A0A554MW19"/>
<evidence type="ECO:0000313" key="2">
    <source>
        <dbReference type="Proteomes" id="UP000319894"/>
    </source>
</evidence>
<dbReference type="EMBL" id="QMDX01000014">
    <property type="protein sequence ID" value="TSD09324.1"/>
    <property type="molecule type" value="Genomic_DNA"/>
</dbReference>
<proteinExistence type="predicted"/>
<dbReference type="OrthoDB" id="290295at2157"/>